<reference evidence="1" key="1">
    <citation type="submission" date="2022-04" db="EMBL/GenBank/DDBJ databases">
        <title>Chromosome-scale genome assembly of Holotrichia oblita Faldermann.</title>
        <authorList>
            <person name="Rongchong L."/>
        </authorList>
    </citation>
    <scope>NUCLEOTIDE SEQUENCE</scope>
    <source>
        <strain evidence="1">81SQS9</strain>
    </source>
</reference>
<evidence type="ECO:0000313" key="2">
    <source>
        <dbReference type="Proteomes" id="UP001056778"/>
    </source>
</evidence>
<organism evidence="1 2">
    <name type="scientific">Holotrichia oblita</name>
    <name type="common">Chafer beetle</name>
    <dbReference type="NCBI Taxonomy" id="644536"/>
    <lineage>
        <taxon>Eukaryota</taxon>
        <taxon>Metazoa</taxon>
        <taxon>Ecdysozoa</taxon>
        <taxon>Arthropoda</taxon>
        <taxon>Hexapoda</taxon>
        <taxon>Insecta</taxon>
        <taxon>Pterygota</taxon>
        <taxon>Neoptera</taxon>
        <taxon>Endopterygota</taxon>
        <taxon>Coleoptera</taxon>
        <taxon>Polyphaga</taxon>
        <taxon>Scarabaeiformia</taxon>
        <taxon>Scarabaeidae</taxon>
        <taxon>Melolonthinae</taxon>
        <taxon>Holotrichia</taxon>
    </lineage>
</organism>
<proteinExistence type="predicted"/>
<keyword evidence="2" id="KW-1185">Reference proteome</keyword>
<evidence type="ECO:0000313" key="1">
    <source>
        <dbReference type="EMBL" id="KAI4465895.1"/>
    </source>
</evidence>
<gene>
    <name evidence="1" type="ORF">MML48_3g00015623</name>
</gene>
<accession>A0ACB9TGU6</accession>
<comment type="caution">
    <text evidence="1">The sequence shown here is derived from an EMBL/GenBank/DDBJ whole genome shotgun (WGS) entry which is preliminary data.</text>
</comment>
<sequence>MDEIRKLITNMSEQLKGEIRCNFEQLKKNSEDIQALIEEMQRREEEWRKEKEQWTSESKKLQQRIDILENKIERNERYEKKNNIIVRDIPRALARSTEIDEIADLESNCTQTSLEGNGCEISNDGSHKKRRTHIWFAVFRANDVPNVTEEECGSSADDFPSFLTLEQRSNGGIVIHILIAIYCFCLIAIVCDHYFIPCVEEICSTLQLSEDVAAATFMAVATSAPELFVNVIGTFLLDSDIGIGTIVGSSMFNTIGVAAIGGLAAPYPIKIAWWPVTRDISLYICAIIMLVCITWDGFIYWYEAVVLCCGYIVYFIVMVMNKKIADCVFKLADYINKRRSVGTSTETPSKPISIISSFRSDGPRMTYIEANNTLLEKQISVTDFESGETFNIPDAVLGMTFLGVGGCLPESFSIAILSRKGEGKMGVSNALGANTMNILLSLGMPWFIKTLMMGAKDDSYIQIQSGSLEYTILGLIAVAATLYISLVFTKFHLSKASGLIKLTCYCGFLALAILADMVFFPGNCI</sequence>
<dbReference type="Proteomes" id="UP001056778">
    <property type="component" value="Chromosome 3"/>
</dbReference>
<name>A0ACB9TGU6_HOLOL</name>
<protein>
    <submittedName>
        <fullName evidence="1">Sodium/potassium/calcium exchanger</fullName>
    </submittedName>
</protein>
<dbReference type="EMBL" id="CM043017">
    <property type="protein sequence ID" value="KAI4465895.1"/>
    <property type="molecule type" value="Genomic_DNA"/>
</dbReference>